<reference evidence="3 4" key="1">
    <citation type="submission" date="2016-08" db="EMBL/GenBank/DDBJ databases">
        <authorList>
            <consortium name="Pathogen Informatics"/>
        </authorList>
    </citation>
    <scope>NUCLEOTIDE SEQUENCE [LARGE SCALE GENOMIC DNA]</scope>
    <source>
        <strain evidence="3 4">DS</strain>
    </source>
</reference>
<evidence type="ECO:0000256" key="1">
    <source>
        <dbReference type="SAM" id="MobiDB-lite"/>
    </source>
</evidence>
<proteinExistence type="predicted"/>
<sequence length="216" mass="24539">MNVLCISFFLFCIFHFYKTASINEVSKASEVAQILVDISDQIEKTAINTANPENGPNGDSKLLENKDSDSAKYHDLLPQNNPNITKKKTDIRCDNNCEQSSDKKEDLNKTDHKQDISAKPSPQNDSDKSTSPKELNELRKNRNKVTDHEYSKNVDGKPIKSKRKHMRKGRKNRTAKDLNKNDIEKAKIGSTDEKKEENGSHNQPIDEPLDLSMKKI</sequence>
<accession>A0A1C6XHQ6</accession>
<feature type="compositionally biased region" description="Basic residues" evidence="1">
    <location>
        <begin position="159"/>
        <end position="173"/>
    </location>
</feature>
<feature type="chain" id="PRO_5008750581" description="Fam-c protein" evidence="2">
    <location>
        <begin position="20"/>
        <end position="216"/>
    </location>
</feature>
<keyword evidence="2" id="KW-0732">Signal</keyword>
<dbReference type="EMBL" id="LT608185">
    <property type="protein sequence ID" value="SCM03329.1"/>
    <property type="molecule type" value="Genomic_DNA"/>
</dbReference>
<feature type="compositionally biased region" description="Basic and acidic residues" evidence="1">
    <location>
        <begin position="174"/>
        <end position="199"/>
    </location>
</feature>
<evidence type="ECO:0000256" key="2">
    <source>
        <dbReference type="SAM" id="SignalP"/>
    </source>
</evidence>
<evidence type="ECO:0008006" key="5">
    <source>
        <dbReference type="Google" id="ProtNLM"/>
    </source>
</evidence>
<dbReference type="Proteomes" id="UP000507536">
    <property type="component" value="Chromosome 5"/>
</dbReference>
<organism evidence="3 4">
    <name type="scientific">Plasmodium chabaudi adami</name>
    <dbReference type="NCBI Taxonomy" id="5826"/>
    <lineage>
        <taxon>Eukaryota</taxon>
        <taxon>Sar</taxon>
        <taxon>Alveolata</taxon>
        <taxon>Apicomplexa</taxon>
        <taxon>Aconoidasida</taxon>
        <taxon>Haemosporida</taxon>
        <taxon>Plasmodiidae</taxon>
        <taxon>Plasmodium</taxon>
        <taxon>Plasmodium (Vinckeia)</taxon>
    </lineage>
</organism>
<feature type="compositionally biased region" description="Basic and acidic residues" evidence="1">
    <location>
        <begin position="125"/>
        <end position="158"/>
    </location>
</feature>
<feature type="compositionally biased region" description="Basic and acidic residues" evidence="1">
    <location>
        <begin position="95"/>
        <end position="116"/>
    </location>
</feature>
<feature type="signal peptide" evidence="2">
    <location>
        <begin position="1"/>
        <end position="19"/>
    </location>
</feature>
<gene>
    <name evidence="3" type="ORF">PCHDS_000086400</name>
</gene>
<feature type="region of interest" description="Disordered" evidence="1">
    <location>
        <begin position="95"/>
        <end position="216"/>
    </location>
</feature>
<protein>
    <recommendedName>
        <fullName evidence="5">Fam-c protein</fullName>
    </recommendedName>
</protein>
<name>A0A1C6XHQ6_PLACE</name>
<dbReference type="AlphaFoldDB" id="A0A1C6XHQ6"/>
<evidence type="ECO:0000313" key="3">
    <source>
        <dbReference type="EMBL" id="SCM03329.1"/>
    </source>
</evidence>
<evidence type="ECO:0000313" key="4">
    <source>
        <dbReference type="Proteomes" id="UP000507536"/>
    </source>
</evidence>